<name>A0ABQ5YLQ6_9BURK</name>
<feature type="signal peptide" evidence="1">
    <location>
        <begin position="1"/>
        <end position="29"/>
    </location>
</feature>
<dbReference type="EMBL" id="BSOJ01000006">
    <property type="protein sequence ID" value="GLR25505.1"/>
    <property type="molecule type" value="Genomic_DNA"/>
</dbReference>
<feature type="chain" id="PRO_5045395353" evidence="1">
    <location>
        <begin position="30"/>
        <end position="286"/>
    </location>
</feature>
<keyword evidence="1" id="KW-0732">Signal</keyword>
<accession>A0ABQ5YLQ6</accession>
<evidence type="ECO:0000256" key="1">
    <source>
        <dbReference type="SAM" id="SignalP"/>
    </source>
</evidence>
<keyword evidence="3" id="KW-1185">Reference proteome</keyword>
<comment type="caution">
    <text evidence="2">The sequence shown here is derived from an EMBL/GenBank/DDBJ whole genome shotgun (WGS) entry which is preliminary data.</text>
</comment>
<dbReference type="Proteomes" id="UP001156664">
    <property type="component" value="Unassembled WGS sequence"/>
</dbReference>
<reference evidence="3" key="1">
    <citation type="journal article" date="2019" name="Int. J. Syst. Evol. Microbiol.">
        <title>The Global Catalogue of Microorganisms (GCM) 10K type strain sequencing project: providing services to taxonomists for standard genome sequencing and annotation.</title>
        <authorList>
            <consortium name="The Broad Institute Genomics Platform"/>
            <consortium name="The Broad Institute Genome Sequencing Center for Infectious Disease"/>
            <person name="Wu L."/>
            <person name="Ma J."/>
        </authorList>
    </citation>
    <scope>NUCLEOTIDE SEQUENCE [LARGE SCALE GENOMIC DNA]</scope>
    <source>
        <strain evidence="3">NBRC 105857</strain>
    </source>
</reference>
<organism evidence="2 3">
    <name type="scientific">Limnobacter litoralis</name>
    <dbReference type="NCBI Taxonomy" id="481366"/>
    <lineage>
        <taxon>Bacteria</taxon>
        <taxon>Pseudomonadati</taxon>
        <taxon>Pseudomonadota</taxon>
        <taxon>Betaproteobacteria</taxon>
        <taxon>Burkholderiales</taxon>
        <taxon>Burkholderiaceae</taxon>
        <taxon>Limnobacter</taxon>
    </lineage>
</organism>
<gene>
    <name evidence="2" type="ORF">GCM10007875_05930</name>
</gene>
<protein>
    <submittedName>
        <fullName evidence="2">Uncharacterized protein</fullName>
    </submittedName>
</protein>
<proteinExistence type="predicted"/>
<evidence type="ECO:0000313" key="2">
    <source>
        <dbReference type="EMBL" id="GLR25505.1"/>
    </source>
</evidence>
<evidence type="ECO:0000313" key="3">
    <source>
        <dbReference type="Proteomes" id="UP001156664"/>
    </source>
</evidence>
<dbReference type="RefSeq" id="WP_284279862.1">
    <property type="nucleotide sequence ID" value="NZ_BSOJ01000006.1"/>
</dbReference>
<sequence>MIASCTLFKRLAGLLGLLLLVGVSPHSNAATPVAKSVGWVAYSKGAQIWVPGAKKSVPLPTLATLTFGSQISLKKGDQLSVIVFSNNTRRDYTGPASLRVIKDTVSLRSGAEPEVFPVAPEQLKVIQQWLNLHPNGLGDMPKPTGLGKLTFDVIKPLDGALFLSRQPEFLLTGTLPRDAKLLIYDKDNRRFWVEPLEDKHVTFPPAAEFHWGENYSWEIRNFTGGSLLKGRFKIATEQQAYQLYSAKVPVLPDTPKIDLVLYALTLQMAGAYPEAQDVWASLHNLQ</sequence>